<evidence type="ECO:0000313" key="1">
    <source>
        <dbReference type="EMBL" id="OAY49888.1"/>
    </source>
</evidence>
<dbReference type="AlphaFoldDB" id="A0A2C9VUM6"/>
<organism evidence="1">
    <name type="scientific">Manihot esculenta</name>
    <name type="common">Cassava</name>
    <name type="synonym">Jatropha manihot</name>
    <dbReference type="NCBI Taxonomy" id="3983"/>
    <lineage>
        <taxon>Eukaryota</taxon>
        <taxon>Viridiplantae</taxon>
        <taxon>Streptophyta</taxon>
        <taxon>Embryophyta</taxon>
        <taxon>Tracheophyta</taxon>
        <taxon>Spermatophyta</taxon>
        <taxon>Magnoliopsida</taxon>
        <taxon>eudicotyledons</taxon>
        <taxon>Gunneridae</taxon>
        <taxon>Pentapetalae</taxon>
        <taxon>rosids</taxon>
        <taxon>fabids</taxon>
        <taxon>Malpighiales</taxon>
        <taxon>Euphorbiaceae</taxon>
        <taxon>Crotonoideae</taxon>
        <taxon>Manihoteae</taxon>
        <taxon>Manihot</taxon>
    </lineage>
</organism>
<accession>A0A2C9VUM6</accession>
<reference evidence="1" key="1">
    <citation type="submission" date="2016-02" db="EMBL/GenBank/DDBJ databases">
        <title>WGS assembly of Manihot esculenta.</title>
        <authorList>
            <person name="Bredeson J.V."/>
            <person name="Prochnik S.E."/>
            <person name="Lyons J.B."/>
            <person name="Schmutz J."/>
            <person name="Grimwood J."/>
            <person name="Vrebalov J."/>
            <person name="Bart R.S."/>
            <person name="Amuge T."/>
            <person name="Ferguson M.E."/>
            <person name="Green R."/>
            <person name="Putnam N."/>
            <person name="Stites J."/>
            <person name="Rounsley S."/>
            <person name="Rokhsar D.S."/>
        </authorList>
    </citation>
    <scope>NUCLEOTIDE SEQUENCE [LARGE SCALE GENOMIC DNA]</scope>
    <source>
        <tissue evidence="1">Leaf</tissue>
    </source>
</reference>
<name>A0A2C9VUM6_MANES</name>
<gene>
    <name evidence="1" type="ORF">MANES_05G091900</name>
</gene>
<dbReference type="EMBL" id="CM004391">
    <property type="protein sequence ID" value="OAY49888.1"/>
    <property type="molecule type" value="Genomic_DNA"/>
</dbReference>
<proteinExistence type="predicted"/>
<sequence length="73" mass="8582">MLQPSITHLYASQSSSASLLKLFSFLQPSITFSEFLSSSSLFWEHWSPSICRMLIPLPRPSRERPRFFHPERR</sequence>
<protein>
    <submittedName>
        <fullName evidence="1">Uncharacterized protein</fullName>
    </submittedName>
</protein>